<dbReference type="Proteomes" id="UP001500567">
    <property type="component" value="Unassembled WGS sequence"/>
</dbReference>
<evidence type="ECO:0000313" key="2">
    <source>
        <dbReference type="EMBL" id="GAA4020298.1"/>
    </source>
</evidence>
<name>A0ABP7T2Y8_9BACT</name>
<feature type="chain" id="PRO_5045435042" evidence="1">
    <location>
        <begin position="22"/>
        <end position="95"/>
    </location>
</feature>
<dbReference type="EMBL" id="BAABDJ010000049">
    <property type="protein sequence ID" value="GAA4020298.1"/>
    <property type="molecule type" value="Genomic_DNA"/>
</dbReference>
<evidence type="ECO:0000313" key="3">
    <source>
        <dbReference type="Proteomes" id="UP001500567"/>
    </source>
</evidence>
<gene>
    <name evidence="2" type="ORF">GCM10022408_37820</name>
</gene>
<feature type="signal peptide" evidence="1">
    <location>
        <begin position="1"/>
        <end position="21"/>
    </location>
</feature>
<organism evidence="2 3">
    <name type="scientific">Hymenobacter fastidiosus</name>
    <dbReference type="NCBI Taxonomy" id="486264"/>
    <lineage>
        <taxon>Bacteria</taxon>
        <taxon>Pseudomonadati</taxon>
        <taxon>Bacteroidota</taxon>
        <taxon>Cytophagia</taxon>
        <taxon>Cytophagales</taxon>
        <taxon>Hymenobacteraceae</taxon>
        <taxon>Hymenobacter</taxon>
    </lineage>
</organism>
<proteinExistence type="predicted"/>
<comment type="caution">
    <text evidence="2">The sequence shown here is derived from an EMBL/GenBank/DDBJ whole genome shotgun (WGS) entry which is preliminary data.</text>
</comment>
<reference evidence="3" key="1">
    <citation type="journal article" date="2019" name="Int. J. Syst. Evol. Microbiol.">
        <title>The Global Catalogue of Microorganisms (GCM) 10K type strain sequencing project: providing services to taxonomists for standard genome sequencing and annotation.</title>
        <authorList>
            <consortium name="The Broad Institute Genomics Platform"/>
            <consortium name="The Broad Institute Genome Sequencing Center for Infectious Disease"/>
            <person name="Wu L."/>
            <person name="Ma J."/>
        </authorList>
    </citation>
    <scope>NUCLEOTIDE SEQUENCE [LARGE SCALE GENOMIC DNA]</scope>
    <source>
        <strain evidence="3">JCM 17224</strain>
    </source>
</reference>
<evidence type="ECO:0000256" key="1">
    <source>
        <dbReference type="SAM" id="SignalP"/>
    </source>
</evidence>
<accession>A0ABP7T2Y8</accession>
<keyword evidence="3" id="KW-1185">Reference proteome</keyword>
<keyword evidence="1" id="KW-0732">Signal</keyword>
<protein>
    <submittedName>
        <fullName evidence="2">Uncharacterized protein</fullName>
    </submittedName>
</protein>
<sequence>MKKACLIIGLTLFVGAGQAFAQDDEELQEVVKEVNKLIVDVEKDDNDSKVADERKKVREHQKVWGNWVRRPSASVPLALTGSRDTAAENSLPIPR</sequence>